<proteinExistence type="predicted"/>
<keyword evidence="1" id="KW-0732">Signal</keyword>
<organism evidence="2 3">
    <name type="scientific">Kineobactrum sediminis</name>
    <dbReference type="NCBI Taxonomy" id="1905677"/>
    <lineage>
        <taxon>Bacteria</taxon>
        <taxon>Pseudomonadati</taxon>
        <taxon>Pseudomonadota</taxon>
        <taxon>Gammaproteobacteria</taxon>
        <taxon>Cellvibrionales</taxon>
        <taxon>Halieaceae</taxon>
        <taxon>Kineobactrum</taxon>
    </lineage>
</organism>
<protein>
    <recommendedName>
        <fullName evidence="4">Rap1a immunity protein domain-containing protein</fullName>
    </recommendedName>
</protein>
<evidence type="ECO:0008006" key="4">
    <source>
        <dbReference type="Google" id="ProtNLM"/>
    </source>
</evidence>
<dbReference type="Proteomes" id="UP000234845">
    <property type="component" value="Unassembled WGS sequence"/>
</dbReference>
<dbReference type="AlphaFoldDB" id="A0A2N5Y2N4"/>
<evidence type="ECO:0000256" key="1">
    <source>
        <dbReference type="SAM" id="SignalP"/>
    </source>
</evidence>
<accession>A0A2N5Y2N4</accession>
<comment type="caution">
    <text evidence="2">The sequence shown here is derived from an EMBL/GenBank/DDBJ whole genome shotgun (WGS) entry which is preliminary data.</text>
</comment>
<name>A0A2N5Y2N4_9GAMM</name>
<dbReference type="OrthoDB" id="5736119at2"/>
<sequence>MRTILTVLLLIVTSHASALALGPEDFSAAKRLTCVLAQDTLGYLTEDDYGDLTDEVLDEYDTAQGDVIYAKALGFYSGLMFGIPERDKAGVQARLHGFVSSQACSSVVGISYRL</sequence>
<feature type="signal peptide" evidence="1">
    <location>
        <begin position="1"/>
        <end position="20"/>
    </location>
</feature>
<dbReference type="EMBL" id="PKLZ01000007">
    <property type="protein sequence ID" value="PLW82652.1"/>
    <property type="molecule type" value="Genomic_DNA"/>
</dbReference>
<gene>
    <name evidence="2" type="ORF">CWI75_08690</name>
</gene>
<evidence type="ECO:0000313" key="2">
    <source>
        <dbReference type="EMBL" id="PLW82652.1"/>
    </source>
</evidence>
<feature type="chain" id="PRO_5014834057" description="Rap1a immunity protein domain-containing protein" evidence="1">
    <location>
        <begin position="21"/>
        <end position="114"/>
    </location>
</feature>
<reference evidence="3" key="1">
    <citation type="submission" date="2017-11" db="EMBL/GenBank/DDBJ databases">
        <title>The draft genome sequence of Chromatocurvus sp. F02.</title>
        <authorList>
            <person name="Du Z.-J."/>
            <person name="Chang Y.-Q."/>
        </authorList>
    </citation>
    <scope>NUCLEOTIDE SEQUENCE [LARGE SCALE GENOMIC DNA]</scope>
    <source>
        <strain evidence="3">F02</strain>
    </source>
</reference>
<dbReference type="RefSeq" id="WP_101521120.1">
    <property type="nucleotide sequence ID" value="NZ_PKLZ01000007.1"/>
</dbReference>
<evidence type="ECO:0000313" key="3">
    <source>
        <dbReference type="Proteomes" id="UP000234845"/>
    </source>
</evidence>
<keyword evidence="3" id="KW-1185">Reference proteome</keyword>